<keyword evidence="8 10" id="KW-0675">Receptor</keyword>
<dbReference type="Proteomes" id="UP000594454">
    <property type="component" value="Chromosome 6"/>
</dbReference>
<evidence type="ECO:0000256" key="10">
    <source>
        <dbReference type="RuleBase" id="RU351113"/>
    </source>
</evidence>
<evidence type="ECO:0000256" key="4">
    <source>
        <dbReference type="ARBA" id="ARBA00022692"/>
    </source>
</evidence>
<organism evidence="11 12">
    <name type="scientific">Hermetia illucens</name>
    <name type="common">Black soldier fly</name>
    <dbReference type="NCBI Taxonomy" id="343691"/>
    <lineage>
        <taxon>Eukaryota</taxon>
        <taxon>Metazoa</taxon>
        <taxon>Ecdysozoa</taxon>
        <taxon>Arthropoda</taxon>
        <taxon>Hexapoda</taxon>
        <taxon>Insecta</taxon>
        <taxon>Pterygota</taxon>
        <taxon>Neoptera</taxon>
        <taxon>Endopterygota</taxon>
        <taxon>Diptera</taxon>
        <taxon>Brachycera</taxon>
        <taxon>Stratiomyomorpha</taxon>
        <taxon>Stratiomyidae</taxon>
        <taxon>Hermetiinae</taxon>
        <taxon>Hermetia</taxon>
    </lineage>
</organism>
<evidence type="ECO:0000256" key="2">
    <source>
        <dbReference type="ARBA" id="ARBA00022475"/>
    </source>
</evidence>
<name>A0A7R8V5X4_HERIL</name>
<proteinExistence type="inferred from homology"/>
<dbReference type="InParanoid" id="A0A7R8V5X4"/>
<evidence type="ECO:0000256" key="9">
    <source>
        <dbReference type="ARBA" id="ARBA00023224"/>
    </source>
</evidence>
<dbReference type="PANTHER" id="PTHR21137">
    <property type="entry name" value="ODORANT RECEPTOR"/>
    <property type="match status" value="1"/>
</dbReference>
<gene>
    <name evidence="11" type="ORF">HERILL_LOCUS15052</name>
</gene>
<dbReference type="FunCoup" id="A0A7R8V5X4">
    <property type="interactions" value="36"/>
</dbReference>
<evidence type="ECO:0000256" key="7">
    <source>
        <dbReference type="ARBA" id="ARBA00023136"/>
    </source>
</evidence>
<keyword evidence="3 10" id="KW-0716">Sensory transduction</keyword>
<keyword evidence="4 10" id="KW-0812">Transmembrane</keyword>
<dbReference type="PANTHER" id="PTHR21137:SF42">
    <property type="entry name" value="ODORANT RECEPTOR 83A"/>
    <property type="match status" value="1"/>
</dbReference>
<reference evidence="11 12" key="1">
    <citation type="submission" date="2020-11" db="EMBL/GenBank/DDBJ databases">
        <authorList>
            <person name="Wallbank WR R."/>
            <person name="Pardo Diaz C."/>
            <person name="Kozak K."/>
            <person name="Martin S."/>
            <person name="Jiggins C."/>
            <person name="Moest M."/>
            <person name="Warren A I."/>
            <person name="Generalovic N T."/>
            <person name="Byers J.R.P. K."/>
            <person name="Montejo-Kovacevich G."/>
            <person name="Yen C E."/>
        </authorList>
    </citation>
    <scope>NUCLEOTIDE SEQUENCE [LARGE SCALE GENOMIC DNA]</scope>
</reference>
<feature type="transmembrane region" description="Helical" evidence="10">
    <location>
        <begin position="114"/>
        <end position="134"/>
    </location>
</feature>
<keyword evidence="5 10" id="KW-0552">Olfaction</keyword>
<dbReference type="Pfam" id="PF02949">
    <property type="entry name" value="7tm_6"/>
    <property type="match status" value="1"/>
</dbReference>
<dbReference type="GO" id="GO:0005886">
    <property type="term" value="C:plasma membrane"/>
    <property type="evidence" value="ECO:0007669"/>
    <property type="project" value="UniProtKB-SubCell"/>
</dbReference>
<evidence type="ECO:0000313" key="11">
    <source>
        <dbReference type="EMBL" id="CAD7092715.1"/>
    </source>
</evidence>
<evidence type="ECO:0000256" key="3">
    <source>
        <dbReference type="ARBA" id="ARBA00022606"/>
    </source>
</evidence>
<accession>A0A7R8V5X4</accession>
<evidence type="ECO:0000256" key="6">
    <source>
        <dbReference type="ARBA" id="ARBA00022989"/>
    </source>
</evidence>
<dbReference type="InterPro" id="IPR004117">
    <property type="entry name" value="7tm6_olfct_rcpt"/>
</dbReference>
<keyword evidence="9 10" id="KW-0807">Transducer</keyword>
<comment type="subcellular location">
    <subcellularLocation>
        <location evidence="1 10">Cell membrane</location>
        <topology evidence="1 10">Multi-pass membrane protein</topology>
    </subcellularLocation>
</comment>
<dbReference type="GO" id="GO:0007165">
    <property type="term" value="P:signal transduction"/>
    <property type="evidence" value="ECO:0007669"/>
    <property type="project" value="UniProtKB-KW"/>
</dbReference>
<feature type="transmembrane region" description="Helical" evidence="10">
    <location>
        <begin position="24"/>
        <end position="42"/>
    </location>
</feature>
<keyword evidence="7 10" id="KW-0472">Membrane</keyword>
<dbReference type="EMBL" id="LR899014">
    <property type="protein sequence ID" value="CAD7092715.1"/>
    <property type="molecule type" value="Genomic_DNA"/>
</dbReference>
<keyword evidence="2" id="KW-1003">Cell membrane</keyword>
<keyword evidence="6 10" id="KW-1133">Transmembrane helix</keyword>
<keyword evidence="12" id="KW-1185">Reference proteome</keyword>
<comment type="caution">
    <text evidence="10">Lacks conserved residue(s) required for the propagation of feature annotation.</text>
</comment>
<dbReference type="AlphaFoldDB" id="A0A7R8V5X4"/>
<evidence type="ECO:0000256" key="5">
    <source>
        <dbReference type="ARBA" id="ARBA00022725"/>
    </source>
</evidence>
<evidence type="ECO:0000313" key="12">
    <source>
        <dbReference type="Proteomes" id="UP000594454"/>
    </source>
</evidence>
<comment type="similarity">
    <text evidence="10">Belongs to the insect chemoreceptor superfamily. Heteromeric odorant receptor channel (TC 1.A.69) family.</text>
</comment>
<dbReference type="GO" id="GO:0005549">
    <property type="term" value="F:odorant binding"/>
    <property type="evidence" value="ECO:0007669"/>
    <property type="project" value="InterPro"/>
</dbReference>
<feature type="transmembrane region" description="Helical" evidence="10">
    <location>
        <begin position="54"/>
        <end position="74"/>
    </location>
</feature>
<protein>
    <recommendedName>
        <fullName evidence="10">Odorant receptor</fullName>
    </recommendedName>
</protein>
<sequence>MAQWPLATPDSSRMVKVLAKSYEVFMIFLPLHLALLHMKSAYDLWGESIDNISDFITSTIILSFCCFATVFFILSSRKLEELVAFMDMHFRLRSARGLTYISIDESYSKAKRYAYFWVFACVFGTVLWALYPLLVHERVLPLRCWYPFDDKQPIIYEILYALQFFAQVQIGLVYANGSAVYFVLIILICGQYDILFCSLKNVISTADYLDGTKTHELRILQEKLTNTEDEINQYYCSSEKLEKLELAQVPRKNFQHIDCNATLKIAMKECVKHHHAILNVCLAMENFFNPYCLIKSLQITFQLCFLLFISVNQSTTSILRNINLIQYVSLTSMELLIFTYFGEVLRIQSLRIGESLMRSSWVERSVAMKKDALIILQNASRPVTLTSGKFYPMDIQRFKSVITSAFSFFTLLQNMQAKNNI</sequence>
<evidence type="ECO:0000256" key="8">
    <source>
        <dbReference type="ARBA" id="ARBA00023170"/>
    </source>
</evidence>
<dbReference type="OrthoDB" id="8185860at2759"/>
<dbReference type="GO" id="GO:0004984">
    <property type="term" value="F:olfactory receptor activity"/>
    <property type="evidence" value="ECO:0007669"/>
    <property type="project" value="InterPro"/>
</dbReference>
<evidence type="ECO:0000256" key="1">
    <source>
        <dbReference type="ARBA" id="ARBA00004651"/>
    </source>
</evidence>